<evidence type="ECO:0000313" key="3">
    <source>
        <dbReference type="RefSeq" id="XP_019097756.1"/>
    </source>
</evidence>
<keyword evidence="2" id="KW-1185">Reference proteome</keyword>
<evidence type="ECO:0000313" key="2">
    <source>
        <dbReference type="Proteomes" id="UP000694864"/>
    </source>
</evidence>
<dbReference type="RefSeq" id="XP_019097756.1">
    <property type="nucleotide sequence ID" value="XM_019242211.1"/>
</dbReference>
<evidence type="ECO:0000256" key="1">
    <source>
        <dbReference type="SAM" id="MobiDB-lite"/>
    </source>
</evidence>
<dbReference type="Proteomes" id="UP000694864">
    <property type="component" value="Chromosome 20"/>
</dbReference>
<organism evidence="2 3">
    <name type="scientific">Camelina sativa</name>
    <name type="common">False flax</name>
    <name type="synonym">Myagrum sativum</name>
    <dbReference type="NCBI Taxonomy" id="90675"/>
    <lineage>
        <taxon>Eukaryota</taxon>
        <taxon>Viridiplantae</taxon>
        <taxon>Streptophyta</taxon>
        <taxon>Embryophyta</taxon>
        <taxon>Tracheophyta</taxon>
        <taxon>Spermatophyta</taxon>
        <taxon>Magnoliopsida</taxon>
        <taxon>eudicotyledons</taxon>
        <taxon>Gunneridae</taxon>
        <taxon>Pentapetalae</taxon>
        <taxon>rosids</taxon>
        <taxon>malvids</taxon>
        <taxon>Brassicales</taxon>
        <taxon>Brassicaceae</taxon>
        <taxon>Camelineae</taxon>
        <taxon>Camelina</taxon>
    </lineage>
</organism>
<dbReference type="GeneID" id="109131345"/>
<feature type="region of interest" description="Disordered" evidence="1">
    <location>
        <begin position="14"/>
        <end position="35"/>
    </location>
</feature>
<protein>
    <submittedName>
        <fullName evidence="3">Uncharacterized protein LOC109131345</fullName>
    </submittedName>
</protein>
<proteinExistence type="predicted"/>
<gene>
    <name evidence="3" type="primary">LOC109131345</name>
</gene>
<name>A0ABM1RFG8_CAMSA</name>
<accession>A0ABM1RFG8</accession>
<reference evidence="3" key="2">
    <citation type="submission" date="2025-08" db="UniProtKB">
        <authorList>
            <consortium name="RefSeq"/>
        </authorList>
    </citation>
    <scope>IDENTIFICATION</scope>
    <source>
        <tissue evidence="3">Leaf</tissue>
    </source>
</reference>
<reference evidence="2" key="1">
    <citation type="journal article" date="2014" name="Nat. Commun.">
        <title>The emerging biofuel crop Camelina sativa retains a highly undifferentiated hexaploid genome structure.</title>
        <authorList>
            <person name="Kagale S."/>
            <person name="Koh C."/>
            <person name="Nixon J."/>
            <person name="Bollina V."/>
            <person name="Clarke W.E."/>
            <person name="Tuteja R."/>
            <person name="Spillane C."/>
            <person name="Robinson S.J."/>
            <person name="Links M.G."/>
            <person name="Clarke C."/>
            <person name="Higgins E.E."/>
            <person name="Huebert T."/>
            <person name="Sharpe A.G."/>
            <person name="Parkin I.A."/>
        </authorList>
    </citation>
    <scope>NUCLEOTIDE SEQUENCE [LARGE SCALE GENOMIC DNA]</scope>
    <source>
        <strain evidence="2">cv. DH55</strain>
    </source>
</reference>
<sequence length="42" mass="4933">MKMPCVPLYDAPMRSFRGGETDPKPRDIGERRSRSTMVRFFI</sequence>
<feature type="compositionally biased region" description="Basic and acidic residues" evidence="1">
    <location>
        <begin position="17"/>
        <end position="33"/>
    </location>
</feature>